<comment type="similarity">
    <text evidence="2 11">Belongs to the sodium:solute symporter (SSF) (TC 2.A.21) family.</text>
</comment>
<dbReference type="Proteomes" id="UP000268350">
    <property type="component" value="Unassembled WGS sequence"/>
</dbReference>
<feature type="compositionally biased region" description="Polar residues" evidence="12">
    <location>
        <begin position="631"/>
        <end position="644"/>
    </location>
</feature>
<keyword evidence="10" id="KW-0739">Sodium transport</keyword>
<keyword evidence="15" id="KW-1185">Reference proteome</keyword>
<evidence type="ECO:0000256" key="3">
    <source>
        <dbReference type="ARBA" id="ARBA00022448"/>
    </source>
</evidence>
<evidence type="ECO:0000313" key="15">
    <source>
        <dbReference type="Proteomes" id="UP000268350"/>
    </source>
</evidence>
<dbReference type="InterPro" id="IPR001734">
    <property type="entry name" value="Na/solute_symporter"/>
</dbReference>
<dbReference type="EMBL" id="OUUW01000007">
    <property type="protein sequence ID" value="SPP82647.1"/>
    <property type="molecule type" value="Genomic_DNA"/>
</dbReference>
<evidence type="ECO:0000256" key="12">
    <source>
        <dbReference type="SAM" id="MobiDB-lite"/>
    </source>
</evidence>
<dbReference type="Gene3D" id="1.20.1730.10">
    <property type="entry name" value="Sodium/glucose cotransporter"/>
    <property type="match status" value="1"/>
</dbReference>
<keyword evidence="8" id="KW-0406">Ion transport</keyword>
<keyword evidence="9 13" id="KW-0472">Membrane</keyword>
<reference evidence="15" key="1">
    <citation type="submission" date="2018-01" db="EMBL/GenBank/DDBJ databases">
        <authorList>
            <person name="Alioto T."/>
            <person name="Alioto T."/>
        </authorList>
    </citation>
    <scope>NUCLEOTIDE SEQUENCE [LARGE SCALE GENOMIC DNA]</scope>
</reference>
<feature type="transmembrane region" description="Helical" evidence="13">
    <location>
        <begin position="119"/>
        <end position="141"/>
    </location>
</feature>
<comment type="subcellular location">
    <subcellularLocation>
        <location evidence="1">Cell membrane</location>
        <topology evidence="1">Multi-pass membrane protein</topology>
    </subcellularLocation>
</comment>
<evidence type="ECO:0000256" key="1">
    <source>
        <dbReference type="ARBA" id="ARBA00004651"/>
    </source>
</evidence>
<feature type="transmembrane region" description="Helical" evidence="13">
    <location>
        <begin position="569"/>
        <end position="591"/>
    </location>
</feature>
<evidence type="ECO:0000256" key="11">
    <source>
        <dbReference type="RuleBase" id="RU362091"/>
    </source>
</evidence>
<evidence type="ECO:0000256" key="7">
    <source>
        <dbReference type="ARBA" id="ARBA00023053"/>
    </source>
</evidence>
<dbReference type="NCBIfam" id="TIGR00813">
    <property type="entry name" value="sss"/>
    <property type="match status" value="1"/>
</dbReference>
<keyword evidence="5 13" id="KW-0812">Transmembrane</keyword>
<name>A0A3B0JJX3_DROGU</name>
<organism evidence="14 15">
    <name type="scientific">Drosophila guanche</name>
    <name type="common">Fruit fly</name>
    <dbReference type="NCBI Taxonomy" id="7266"/>
    <lineage>
        <taxon>Eukaryota</taxon>
        <taxon>Metazoa</taxon>
        <taxon>Ecdysozoa</taxon>
        <taxon>Arthropoda</taxon>
        <taxon>Hexapoda</taxon>
        <taxon>Insecta</taxon>
        <taxon>Pterygota</taxon>
        <taxon>Neoptera</taxon>
        <taxon>Endopterygota</taxon>
        <taxon>Diptera</taxon>
        <taxon>Brachycera</taxon>
        <taxon>Muscomorpha</taxon>
        <taxon>Ephydroidea</taxon>
        <taxon>Drosophilidae</taxon>
        <taxon>Drosophila</taxon>
        <taxon>Sophophora</taxon>
    </lineage>
</organism>
<dbReference type="OrthoDB" id="6132759at2759"/>
<dbReference type="GO" id="GO:0005886">
    <property type="term" value="C:plasma membrane"/>
    <property type="evidence" value="ECO:0007669"/>
    <property type="project" value="UniProtKB-SubCell"/>
</dbReference>
<evidence type="ECO:0000256" key="9">
    <source>
        <dbReference type="ARBA" id="ARBA00023136"/>
    </source>
</evidence>
<proteinExistence type="inferred from homology"/>
<dbReference type="GO" id="GO:0015293">
    <property type="term" value="F:symporter activity"/>
    <property type="evidence" value="ECO:0007669"/>
    <property type="project" value="TreeGrafter"/>
</dbReference>
<dbReference type="GO" id="GO:0006814">
    <property type="term" value="P:sodium ion transport"/>
    <property type="evidence" value="ECO:0007669"/>
    <property type="project" value="UniProtKB-KW"/>
</dbReference>
<dbReference type="PANTHER" id="PTHR42985">
    <property type="entry name" value="SODIUM-COUPLED MONOCARBOXYLATE TRANSPORTER"/>
    <property type="match status" value="1"/>
</dbReference>
<dbReference type="Pfam" id="PF00474">
    <property type="entry name" value="SSF"/>
    <property type="match status" value="1"/>
</dbReference>
<gene>
    <name evidence="14" type="ORF">DGUA_6G017378</name>
</gene>
<keyword evidence="7" id="KW-0915">Sodium</keyword>
<evidence type="ECO:0000313" key="14">
    <source>
        <dbReference type="EMBL" id="SPP82647.1"/>
    </source>
</evidence>
<protein>
    <submittedName>
        <fullName evidence="14">Blast:Sodium-coupled monocarboxylate transporter 2</fullName>
    </submittedName>
</protein>
<feature type="transmembrane region" description="Helical" evidence="13">
    <location>
        <begin position="450"/>
        <end position="471"/>
    </location>
</feature>
<feature type="transmembrane region" description="Helical" evidence="13">
    <location>
        <begin position="365"/>
        <end position="397"/>
    </location>
</feature>
<accession>A0A3B0JJX3</accession>
<evidence type="ECO:0000256" key="5">
    <source>
        <dbReference type="ARBA" id="ARBA00022692"/>
    </source>
</evidence>
<keyword evidence="6 13" id="KW-1133">Transmembrane helix</keyword>
<feature type="transmembrane region" description="Helical" evidence="13">
    <location>
        <begin position="478"/>
        <end position="497"/>
    </location>
</feature>
<dbReference type="InterPro" id="IPR038377">
    <property type="entry name" value="Na/Glc_symporter_sf"/>
</dbReference>
<sequence>MELRCHIQLQLQLQPSLGIMSTGTSNRSSNSSNMAKDLSTMGWDYLMFVLFIAITVLGPLWTRIFGKKKQRSKADYVFATGGVSLFAVMISIARGTLGVRSVLGYPSELFYRGSAMWEIIYGMMTAYPIVCFVFVPVYFNLGITSVYQYIDLRFKSRTVRCLASATYIVRQICNLGITVYTPSVALSTVIGIPYWASIVGMGIICIFFTILGGLKAAINADVIQTLTILVVTMAVVIQGTISTGGPKKVYQLNRDNGRLSFWNFTGDMTVRVDTLSAWLGQLFMSLSQIGCQQNFMQRYVSLKSLKQVRRVMLSNVPLVFFFFALSWVSGMVIYSTYINCDPYAEGYIKKPDEILPFFVEDQLGFLPGFVGIFMATLFNGALCMMVSNLNSLATVCWEDFVSQLPRFKGLSDKQQLRILKLIAIICGLIIMCVAFGVGLLAGVIESSLLVFSATSGPLLGCFLLAMLVPIANWKGTSAGMISACSFVLWIIVGSMTIDKSNPMLPTSTEGCSNHSFSQSIAKPLLEMEQMPWLLTHTPIDGYNQTMLLETPPSIAPERTPLQTFYSISFMYYSLIGTALTVVIGTLISMLTQHPDDKYDGKLLHPLIFRCWERFSGPKPYYVKHEEESGLNGRNNSDSSATTTTCKEEKVNHAYESSPDETTNHSENGKSNPIAVIFTSSESGQGVEHQSICDTSKVQLDTVPPGETGVYRQLGSGTRSAL</sequence>
<evidence type="ECO:0000256" key="10">
    <source>
        <dbReference type="ARBA" id="ARBA00023201"/>
    </source>
</evidence>
<dbReference type="InterPro" id="IPR051163">
    <property type="entry name" value="Sodium:Solute_Symporter_SSF"/>
</dbReference>
<feature type="transmembrane region" description="Helical" evidence="13">
    <location>
        <begin position="192"/>
        <end position="214"/>
    </location>
</feature>
<feature type="transmembrane region" description="Helical" evidence="13">
    <location>
        <begin position="418"/>
        <end position="444"/>
    </location>
</feature>
<evidence type="ECO:0000256" key="13">
    <source>
        <dbReference type="SAM" id="Phobius"/>
    </source>
</evidence>
<feature type="transmembrane region" description="Helical" evidence="13">
    <location>
        <begin position="45"/>
        <end position="64"/>
    </location>
</feature>
<keyword evidence="3" id="KW-0813">Transport</keyword>
<dbReference type="AlphaFoldDB" id="A0A3B0JJX3"/>
<feature type="transmembrane region" description="Helical" evidence="13">
    <location>
        <begin position="76"/>
        <end position="99"/>
    </location>
</feature>
<keyword evidence="4" id="KW-1003">Cell membrane</keyword>
<dbReference type="CDD" id="cd11492">
    <property type="entry name" value="SLC5sbd_NIS-SMVT"/>
    <property type="match status" value="1"/>
</dbReference>
<dbReference type="STRING" id="7266.A0A3B0JJX3"/>
<feature type="transmembrane region" description="Helical" evidence="13">
    <location>
        <begin position="316"/>
        <end position="337"/>
    </location>
</feature>
<evidence type="ECO:0000256" key="6">
    <source>
        <dbReference type="ARBA" id="ARBA00022989"/>
    </source>
</evidence>
<feature type="region of interest" description="Disordered" evidence="12">
    <location>
        <begin position="625"/>
        <end position="670"/>
    </location>
</feature>
<feature type="transmembrane region" description="Helical" evidence="13">
    <location>
        <begin position="226"/>
        <end position="245"/>
    </location>
</feature>
<dbReference type="PANTHER" id="PTHR42985:SF2">
    <property type="entry name" value="SODIUM-DEPENDENT MULTIVITAMIN TRANSPORTER"/>
    <property type="match status" value="1"/>
</dbReference>
<dbReference type="PROSITE" id="PS50283">
    <property type="entry name" value="NA_SOLUT_SYMP_3"/>
    <property type="match status" value="1"/>
</dbReference>
<evidence type="ECO:0000256" key="4">
    <source>
        <dbReference type="ARBA" id="ARBA00022475"/>
    </source>
</evidence>
<evidence type="ECO:0000256" key="8">
    <source>
        <dbReference type="ARBA" id="ARBA00023065"/>
    </source>
</evidence>
<evidence type="ECO:0000256" key="2">
    <source>
        <dbReference type="ARBA" id="ARBA00006434"/>
    </source>
</evidence>